<keyword evidence="7" id="KW-0597">Phosphoprotein</keyword>
<dbReference type="PANTHER" id="PTHR10225:SF6">
    <property type="entry name" value="CD44 ANTIGEN"/>
    <property type="match status" value="1"/>
</dbReference>
<keyword evidence="11" id="KW-0654">Proteoglycan</keyword>
<evidence type="ECO:0000256" key="21">
    <source>
        <dbReference type="ARBA" id="ARBA00031823"/>
    </source>
</evidence>
<gene>
    <name evidence="29" type="ORF">ABG768_025333</name>
</gene>
<keyword evidence="30" id="KW-1185">Reference proteome</keyword>
<feature type="region of interest" description="Disordered" evidence="25">
    <location>
        <begin position="203"/>
        <end position="247"/>
    </location>
</feature>
<feature type="compositionally biased region" description="Polar residues" evidence="25">
    <location>
        <begin position="204"/>
        <end position="215"/>
    </location>
</feature>
<dbReference type="Pfam" id="PF00193">
    <property type="entry name" value="Xlink"/>
    <property type="match status" value="1"/>
</dbReference>
<feature type="signal peptide" evidence="27">
    <location>
        <begin position="1"/>
        <end position="19"/>
    </location>
</feature>
<dbReference type="InterPro" id="IPR016186">
    <property type="entry name" value="C-type_lectin-like/link_sf"/>
</dbReference>
<evidence type="ECO:0000256" key="22">
    <source>
        <dbReference type="ARBA" id="ARBA00032514"/>
    </source>
</evidence>
<dbReference type="InterPro" id="IPR043210">
    <property type="entry name" value="CD44_antigen-like"/>
</dbReference>
<keyword evidence="10" id="KW-0130">Cell adhesion</keyword>
<dbReference type="GO" id="GO:0007155">
    <property type="term" value="P:cell adhesion"/>
    <property type="evidence" value="ECO:0007669"/>
    <property type="project" value="UniProtKB-KW"/>
</dbReference>
<evidence type="ECO:0000313" key="29">
    <source>
        <dbReference type="EMBL" id="KAK9971997.1"/>
    </source>
</evidence>
<keyword evidence="8 26" id="KW-0812">Transmembrane</keyword>
<evidence type="ECO:0000256" key="19">
    <source>
        <dbReference type="ARBA" id="ARBA00029928"/>
    </source>
</evidence>
<keyword evidence="16" id="KW-0325">Glycoprotein</keyword>
<evidence type="ECO:0000256" key="13">
    <source>
        <dbReference type="ARBA" id="ARBA00023136"/>
    </source>
</evidence>
<evidence type="ECO:0000256" key="23">
    <source>
        <dbReference type="ARBA" id="ARBA00032917"/>
    </source>
</evidence>
<dbReference type="GO" id="GO:0005540">
    <property type="term" value="F:hyaluronic acid binding"/>
    <property type="evidence" value="ECO:0007669"/>
    <property type="project" value="InterPro"/>
</dbReference>
<accession>A0AAW2AF66</accession>
<dbReference type="InterPro" id="IPR000538">
    <property type="entry name" value="Link_dom"/>
</dbReference>
<dbReference type="SUPFAM" id="SSF56436">
    <property type="entry name" value="C-type lectin-like"/>
    <property type="match status" value="1"/>
</dbReference>
<sequence>MWTLLLVVLATGSPALLQAAPVQGHIGRCSFAGVLHVEGTSLYSLTFQQALELCQSLDYKLATQEQIVEAYKKGLRTCRYGWIDDQNVMFLPHVNGPNCDSNSTEVTLHPKAAEYLSDVYCFNPSDSSVNCENTVKSNSEGLTNGNTAVENGKSHEDILKEVKTEGFLVDLEEILGRVKRETSPLNDMEVPKTVLPDVDMKPSTVATLDTKGPTNKPSFGKSSSSVSPSVSFFDTEGSGSASEIEPNQFTTRSINILPAEDKSIESPVDRKNIQISNAGFEGQPEIVDTILPPESSKESVPSTWLIIFAFCVVVGAIVCILAAIATRDKWYGPKQSRNIITEEHNKDYSKTETLPLSEKEQEIVALMSVTNLKNGTTEDIIATCVDEREREYLM</sequence>
<evidence type="ECO:0000256" key="2">
    <source>
        <dbReference type="ARBA" id="ARBA00004251"/>
    </source>
</evidence>
<keyword evidence="9 27" id="KW-0732">Signal</keyword>
<comment type="caution">
    <text evidence="29">The sequence shown here is derived from an EMBL/GenBank/DDBJ whole genome shotgun (WGS) entry which is preliminary data.</text>
</comment>
<evidence type="ECO:0000256" key="10">
    <source>
        <dbReference type="ARBA" id="ARBA00022889"/>
    </source>
</evidence>
<evidence type="ECO:0000256" key="9">
    <source>
        <dbReference type="ARBA" id="ARBA00022729"/>
    </source>
</evidence>
<keyword evidence="14 24" id="KW-1015">Disulfide bond</keyword>
<dbReference type="AlphaFoldDB" id="A0AAW2AF66"/>
<evidence type="ECO:0000256" key="5">
    <source>
        <dbReference type="ARBA" id="ARBA00022475"/>
    </source>
</evidence>
<dbReference type="PRINTS" id="PR00658">
    <property type="entry name" value="CD44"/>
</dbReference>
<organism evidence="29 30">
    <name type="scientific">Culter alburnus</name>
    <name type="common">Topmouth culter</name>
    <dbReference type="NCBI Taxonomy" id="194366"/>
    <lineage>
        <taxon>Eukaryota</taxon>
        <taxon>Metazoa</taxon>
        <taxon>Chordata</taxon>
        <taxon>Craniata</taxon>
        <taxon>Vertebrata</taxon>
        <taxon>Euteleostomi</taxon>
        <taxon>Actinopterygii</taxon>
        <taxon>Neopterygii</taxon>
        <taxon>Teleostei</taxon>
        <taxon>Ostariophysi</taxon>
        <taxon>Cypriniformes</taxon>
        <taxon>Xenocyprididae</taxon>
        <taxon>Xenocypridinae</taxon>
        <taxon>Culter</taxon>
    </lineage>
</organism>
<dbReference type="SMART" id="SM00445">
    <property type="entry name" value="LINK"/>
    <property type="match status" value="1"/>
</dbReference>
<feature type="compositionally biased region" description="Polar residues" evidence="25">
    <location>
        <begin position="237"/>
        <end position="247"/>
    </location>
</feature>
<dbReference type="GO" id="GO:0005902">
    <property type="term" value="C:microvillus"/>
    <property type="evidence" value="ECO:0007669"/>
    <property type="project" value="UniProtKB-SubCell"/>
</dbReference>
<feature type="compositionally biased region" description="Low complexity" evidence="25">
    <location>
        <begin position="216"/>
        <end position="232"/>
    </location>
</feature>
<evidence type="ECO:0000256" key="26">
    <source>
        <dbReference type="SAM" id="Phobius"/>
    </source>
</evidence>
<evidence type="ECO:0000256" key="17">
    <source>
        <dbReference type="ARBA" id="ARBA00023273"/>
    </source>
</evidence>
<dbReference type="InterPro" id="IPR001231">
    <property type="entry name" value="CD44_antigen"/>
</dbReference>
<dbReference type="GO" id="GO:0016323">
    <property type="term" value="C:basolateral plasma membrane"/>
    <property type="evidence" value="ECO:0007669"/>
    <property type="project" value="TreeGrafter"/>
</dbReference>
<proteinExistence type="predicted"/>
<dbReference type="GO" id="GO:0070374">
    <property type="term" value="P:positive regulation of ERK1 and ERK2 cascade"/>
    <property type="evidence" value="ECO:0007669"/>
    <property type="project" value="TreeGrafter"/>
</dbReference>
<feature type="chain" id="PRO_5043508980" description="CD44 antigen" evidence="27">
    <location>
        <begin position="20"/>
        <end position="394"/>
    </location>
</feature>
<dbReference type="Proteomes" id="UP001479290">
    <property type="component" value="Unassembled WGS sequence"/>
</dbReference>
<evidence type="ECO:0000256" key="8">
    <source>
        <dbReference type="ARBA" id="ARBA00022692"/>
    </source>
</evidence>
<dbReference type="GO" id="GO:0006954">
    <property type="term" value="P:inflammatory response"/>
    <property type="evidence" value="ECO:0007669"/>
    <property type="project" value="TreeGrafter"/>
</dbReference>
<keyword evidence="13 26" id="KW-0472">Membrane</keyword>
<evidence type="ECO:0000256" key="15">
    <source>
        <dbReference type="ARBA" id="ARBA00023170"/>
    </source>
</evidence>
<evidence type="ECO:0000256" key="14">
    <source>
        <dbReference type="ARBA" id="ARBA00023157"/>
    </source>
</evidence>
<evidence type="ECO:0000256" key="11">
    <source>
        <dbReference type="ARBA" id="ARBA00022974"/>
    </source>
</evidence>
<keyword evidence="15" id="KW-0675">Receptor</keyword>
<evidence type="ECO:0000256" key="18">
    <source>
        <dbReference type="ARBA" id="ARBA00029917"/>
    </source>
</evidence>
<evidence type="ECO:0000256" key="27">
    <source>
        <dbReference type="SAM" id="SignalP"/>
    </source>
</evidence>
<dbReference type="InterPro" id="IPR016187">
    <property type="entry name" value="CTDL_fold"/>
</dbReference>
<evidence type="ECO:0000256" key="12">
    <source>
        <dbReference type="ARBA" id="ARBA00022989"/>
    </source>
</evidence>
<evidence type="ECO:0000256" key="25">
    <source>
        <dbReference type="SAM" id="MobiDB-lite"/>
    </source>
</evidence>
<reference evidence="29 30" key="1">
    <citation type="submission" date="2024-05" db="EMBL/GenBank/DDBJ databases">
        <title>A high-quality chromosomal-level genome assembly of Topmouth culter (Culter alburnus).</title>
        <authorList>
            <person name="Zhao H."/>
        </authorList>
    </citation>
    <scope>NUCLEOTIDE SEQUENCE [LARGE SCALE GENOMIC DNA]</scope>
    <source>
        <strain evidence="29">CATC2023</strain>
        <tissue evidence="29">Muscle</tissue>
    </source>
</reference>
<evidence type="ECO:0000256" key="4">
    <source>
        <dbReference type="ARBA" id="ARBA00020474"/>
    </source>
</evidence>
<keyword evidence="6" id="KW-0964">Secreted</keyword>
<feature type="domain" description="Link" evidence="28">
    <location>
        <begin position="33"/>
        <end position="123"/>
    </location>
</feature>
<dbReference type="GO" id="GO:0004896">
    <property type="term" value="F:cytokine receptor activity"/>
    <property type="evidence" value="ECO:0007669"/>
    <property type="project" value="TreeGrafter"/>
</dbReference>
<evidence type="ECO:0000313" key="30">
    <source>
        <dbReference type="Proteomes" id="UP001479290"/>
    </source>
</evidence>
<keyword evidence="17" id="KW-0966">Cell projection</keyword>
<name>A0AAW2AF66_CULAL</name>
<dbReference type="GO" id="GO:0005576">
    <property type="term" value="C:extracellular region"/>
    <property type="evidence" value="ECO:0007669"/>
    <property type="project" value="UniProtKB-SubCell"/>
</dbReference>
<evidence type="ECO:0000256" key="16">
    <source>
        <dbReference type="ARBA" id="ARBA00023180"/>
    </source>
</evidence>
<evidence type="ECO:0000256" key="7">
    <source>
        <dbReference type="ARBA" id="ARBA00022553"/>
    </source>
</evidence>
<evidence type="ECO:0000256" key="1">
    <source>
        <dbReference type="ARBA" id="ARBA00004105"/>
    </source>
</evidence>
<dbReference type="Gene3D" id="3.10.100.10">
    <property type="entry name" value="Mannose-Binding Protein A, subunit A"/>
    <property type="match status" value="1"/>
</dbReference>
<dbReference type="EMBL" id="JAWDJR010000007">
    <property type="protein sequence ID" value="KAK9971997.1"/>
    <property type="molecule type" value="Genomic_DNA"/>
</dbReference>
<feature type="transmembrane region" description="Helical" evidence="26">
    <location>
        <begin position="304"/>
        <end position="325"/>
    </location>
</feature>
<comment type="subcellular location">
    <subcellularLocation>
        <location evidence="2">Cell membrane</location>
        <topology evidence="2">Single-pass type I membrane protein</topology>
    </subcellularLocation>
    <subcellularLocation>
        <location evidence="1">Cell projection</location>
        <location evidence="1">Microvillus</location>
    </subcellularLocation>
    <subcellularLocation>
        <location evidence="3">Secreted</location>
    </subcellularLocation>
</comment>
<keyword evidence="12 26" id="KW-1133">Transmembrane helix</keyword>
<evidence type="ECO:0000256" key="20">
    <source>
        <dbReference type="ARBA" id="ARBA00031179"/>
    </source>
</evidence>
<protein>
    <recommendedName>
        <fullName evidence="4">CD44 antigen</fullName>
    </recommendedName>
    <alternativeName>
        <fullName evidence="22">GP90 lymphocyte homing/adhesion receptor</fullName>
    </alternativeName>
    <alternativeName>
        <fullName evidence="21">HUTCH-I</fullName>
    </alternativeName>
    <alternativeName>
        <fullName evidence="23">Hermes antigen</fullName>
    </alternativeName>
    <alternativeName>
        <fullName evidence="20">Hyaluronate receptor</fullName>
    </alternativeName>
    <alternativeName>
        <fullName evidence="18">Phagocytic glycoprotein 1</fullName>
    </alternativeName>
    <alternativeName>
        <fullName evidence="19">Phagocytic glycoprotein I</fullName>
    </alternativeName>
</protein>
<evidence type="ECO:0000256" key="3">
    <source>
        <dbReference type="ARBA" id="ARBA00004613"/>
    </source>
</evidence>
<evidence type="ECO:0000256" key="24">
    <source>
        <dbReference type="PROSITE-ProRule" id="PRU00323"/>
    </source>
</evidence>
<dbReference type="PROSITE" id="PS50963">
    <property type="entry name" value="LINK_2"/>
    <property type="match status" value="1"/>
</dbReference>
<keyword evidence="5" id="KW-1003">Cell membrane</keyword>
<dbReference type="GO" id="GO:0035692">
    <property type="term" value="C:macrophage migration inhibitory factor receptor complex"/>
    <property type="evidence" value="ECO:0007669"/>
    <property type="project" value="TreeGrafter"/>
</dbReference>
<dbReference type="PANTHER" id="PTHR10225">
    <property type="entry name" value="HYALURONAN RECEPTOR"/>
    <property type="match status" value="1"/>
</dbReference>
<comment type="caution">
    <text evidence="24">Lacks conserved residue(s) required for the propagation of feature annotation.</text>
</comment>
<evidence type="ECO:0000259" key="28">
    <source>
        <dbReference type="PROSITE" id="PS50963"/>
    </source>
</evidence>
<feature type="disulfide bond" evidence="24">
    <location>
        <begin position="78"/>
        <end position="99"/>
    </location>
</feature>
<dbReference type="PRINTS" id="PR01265">
    <property type="entry name" value="LINKMODULE"/>
</dbReference>
<evidence type="ECO:0000256" key="6">
    <source>
        <dbReference type="ARBA" id="ARBA00022525"/>
    </source>
</evidence>